<evidence type="ECO:0000259" key="1">
    <source>
        <dbReference type="Pfam" id="PF01636"/>
    </source>
</evidence>
<evidence type="ECO:0000313" key="2">
    <source>
        <dbReference type="EMBL" id="KAF9874042.1"/>
    </source>
</evidence>
<organism evidence="2 3">
    <name type="scientific">Colletotrichum karsti</name>
    <dbReference type="NCBI Taxonomy" id="1095194"/>
    <lineage>
        <taxon>Eukaryota</taxon>
        <taxon>Fungi</taxon>
        <taxon>Dikarya</taxon>
        <taxon>Ascomycota</taxon>
        <taxon>Pezizomycotina</taxon>
        <taxon>Sordariomycetes</taxon>
        <taxon>Hypocreomycetidae</taxon>
        <taxon>Glomerellales</taxon>
        <taxon>Glomerellaceae</taxon>
        <taxon>Colletotrichum</taxon>
        <taxon>Colletotrichum boninense species complex</taxon>
    </lineage>
</organism>
<dbReference type="Gene3D" id="3.90.1200.10">
    <property type="match status" value="1"/>
</dbReference>
<dbReference type="PANTHER" id="PTHR21310:SF15">
    <property type="entry name" value="AMINOGLYCOSIDE PHOSPHOTRANSFERASE DOMAIN-CONTAINING PROTEIN"/>
    <property type="match status" value="1"/>
</dbReference>
<dbReference type="AlphaFoldDB" id="A0A9P6I1F0"/>
<dbReference type="Proteomes" id="UP000781932">
    <property type="component" value="Unassembled WGS sequence"/>
</dbReference>
<protein>
    <submittedName>
        <fullName evidence="2">Protein kinase-like domain protein</fullName>
    </submittedName>
</protein>
<reference evidence="2" key="2">
    <citation type="submission" date="2020-11" db="EMBL/GenBank/DDBJ databases">
        <title>Whole genome sequencing of Colletotrichum sp.</title>
        <authorList>
            <person name="Li H."/>
        </authorList>
    </citation>
    <scope>NUCLEOTIDE SEQUENCE</scope>
    <source>
        <strain evidence="2">CkLH20</strain>
    </source>
</reference>
<dbReference type="InterPro" id="IPR002575">
    <property type="entry name" value="Aminoglycoside_PTrfase"/>
</dbReference>
<dbReference type="SUPFAM" id="SSF56112">
    <property type="entry name" value="Protein kinase-like (PK-like)"/>
    <property type="match status" value="1"/>
</dbReference>
<dbReference type="EMBL" id="JAATWM020000028">
    <property type="protein sequence ID" value="KAF9874042.1"/>
    <property type="molecule type" value="Genomic_DNA"/>
</dbReference>
<proteinExistence type="predicted"/>
<dbReference type="OrthoDB" id="2831558at2759"/>
<gene>
    <name evidence="2" type="ORF">CkaCkLH20_08414</name>
</gene>
<reference evidence="2" key="1">
    <citation type="submission" date="2020-03" db="EMBL/GenBank/DDBJ databases">
        <authorList>
            <person name="He L."/>
        </authorList>
    </citation>
    <scope>NUCLEOTIDE SEQUENCE</scope>
    <source>
        <strain evidence="2">CkLH20</strain>
    </source>
</reference>
<dbReference type="GeneID" id="62164203"/>
<evidence type="ECO:0000313" key="3">
    <source>
        <dbReference type="Proteomes" id="UP000781932"/>
    </source>
</evidence>
<name>A0A9P6I1F0_9PEZI</name>
<comment type="caution">
    <text evidence="2">The sequence shown here is derived from an EMBL/GenBank/DDBJ whole genome shotgun (WGS) entry which is preliminary data.</text>
</comment>
<dbReference type="Pfam" id="PF01636">
    <property type="entry name" value="APH"/>
    <property type="match status" value="1"/>
</dbReference>
<accession>A0A9P6I1F0</accession>
<dbReference type="PANTHER" id="PTHR21310">
    <property type="entry name" value="AMINOGLYCOSIDE PHOSPHOTRANSFERASE-RELATED-RELATED"/>
    <property type="match status" value="1"/>
</dbReference>
<dbReference type="InterPro" id="IPR011009">
    <property type="entry name" value="Kinase-like_dom_sf"/>
</dbReference>
<dbReference type="InterPro" id="IPR051678">
    <property type="entry name" value="AGP_Transferase"/>
</dbReference>
<dbReference type="GO" id="GO:0016301">
    <property type="term" value="F:kinase activity"/>
    <property type="evidence" value="ECO:0007669"/>
    <property type="project" value="UniProtKB-KW"/>
</dbReference>
<keyword evidence="2" id="KW-0808">Transferase</keyword>
<dbReference type="RefSeq" id="XP_038743503.1">
    <property type="nucleotide sequence ID" value="XM_038891129.1"/>
</dbReference>
<keyword evidence="2" id="KW-0418">Kinase</keyword>
<sequence length="434" mass="47401">MMDVNVNHAGFERRLSVVRQLLHDLGLQASTISTLAYDEEYAFPFNNFLFKVELAAPAFTSSFPGTQPGTCKAPSEGVSTLVIKLSNPAAHDVNNANRVANDVASQYLVRESMAKAGLPPLVPDVYAWAPATTTDEVDEKGFGWIMSEFRSGVDLGPEFSSLDVEDQKHVLEQMAAVLGAMQAADLPEGVTKFGGGLGFDSDGYIVSGESPSMQDVKPAGSYAEWRIEKLRSRLERAAGSPVIQGWKSSGVATRIEKFLTSGGPERLLSTVDVHRKCITHGDLTIYNMLFDKKAKKVTAVLDFDFASVSHPFEEFISISFTHTGGNIGDYDIAINRAILSGDFTTPPADLHEESAKEWELAKTWNTVLQESAALAPSQIEGVDQIYNLMQLEMVLCPYRLSSARAVGELDNEEKARLRGKAEADLVGWLEKHGY</sequence>
<feature type="domain" description="Aminoglycoside phosphotransferase" evidence="1">
    <location>
        <begin position="102"/>
        <end position="319"/>
    </location>
</feature>
<keyword evidence="3" id="KW-1185">Reference proteome</keyword>